<dbReference type="AlphaFoldDB" id="A0A0R3QI79"/>
<evidence type="ECO:0000313" key="1">
    <source>
        <dbReference type="WBParaSite" id="BTMF_0000610701-mRNA-1"/>
    </source>
</evidence>
<sequence length="66" mass="8172">LKISMKMAYEHYVNHLLIYNKYKNLILYKLVHNLIQWIFQQILQPFLYHLRSYKIRVISLTSLFSQ</sequence>
<organism evidence="1">
    <name type="scientific">Brugia timori</name>
    <dbReference type="NCBI Taxonomy" id="42155"/>
    <lineage>
        <taxon>Eukaryota</taxon>
        <taxon>Metazoa</taxon>
        <taxon>Ecdysozoa</taxon>
        <taxon>Nematoda</taxon>
        <taxon>Chromadorea</taxon>
        <taxon>Rhabditida</taxon>
        <taxon>Spirurina</taxon>
        <taxon>Spiruromorpha</taxon>
        <taxon>Filarioidea</taxon>
        <taxon>Onchocercidae</taxon>
        <taxon>Brugia</taxon>
    </lineage>
</organism>
<dbReference type="WBParaSite" id="BTMF_0000610701-mRNA-1">
    <property type="protein sequence ID" value="BTMF_0000610701-mRNA-1"/>
    <property type="gene ID" value="BTMF_0000610701"/>
</dbReference>
<accession>A0A0R3QI79</accession>
<name>A0A0R3QI79_9BILA</name>
<protein>
    <submittedName>
        <fullName evidence="1">Ovule protein</fullName>
    </submittedName>
</protein>
<reference evidence="1" key="1">
    <citation type="submission" date="2017-02" db="UniProtKB">
        <authorList>
            <consortium name="WormBaseParasite"/>
        </authorList>
    </citation>
    <scope>IDENTIFICATION</scope>
</reference>
<proteinExistence type="predicted"/>